<feature type="transmembrane region" description="Helical" evidence="3">
    <location>
        <begin position="35"/>
        <end position="52"/>
    </location>
</feature>
<evidence type="ECO:0000259" key="4">
    <source>
        <dbReference type="Pfam" id="PF00361"/>
    </source>
</evidence>
<keyword evidence="3" id="KW-1133">Transmembrane helix</keyword>
<proteinExistence type="predicted"/>
<dbReference type="PRINTS" id="PR01434">
    <property type="entry name" value="NADHDHGNASE5"/>
</dbReference>
<feature type="domain" description="NADH:quinone oxidoreductase/Mrp antiporter transmembrane" evidence="4">
    <location>
        <begin position="131"/>
        <end position="423"/>
    </location>
</feature>
<dbReference type="GO" id="GO:0016020">
    <property type="term" value="C:membrane"/>
    <property type="evidence" value="ECO:0007669"/>
    <property type="project" value="UniProtKB-SubCell"/>
</dbReference>
<reference evidence="5" key="1">
    <citation type="submission" date="2019-01" db="EMBL/GenBank/DDBJ databases">
        <authorList>
            <consortium name="Genoscope - CEA"/>
            <person name="William W."/>
        </authorList>
    </citation>
    <scope>NUCLEOTIDE SEQUENCE</scope>
    <source>
        <strain evidence="5">CR-1</strain>
    </source>
</reference>
<feature type="transmembrane region" description="Helical" evidence="3">
    <location>
        <begin position="83"/>
        <end position="102"/>
    </location>
</feature>
<keyword evidence="3" id="KW-0472">Membrane</keyword>
<dbReference type="InterPro" id="IPR050616">
    <property type="entry name" value="CPA3_Na-H_Antiporter_A"/>
</dbReference>
<feature type="transmembrane region" description="Helical" evidence="3">
    <location>
        <begin position="317"/>
        <end position="338"/>
    </location>
</feature>
<feature type="transmembrane region" description="Helical" evidence="3">
    <location>
        <begin position="375"/>
        <end position="393"/>
    </location>
</feature>
<organism evidence="5">
    <name type="scientific">uncultured Desulfobacteraceae bacterium</name>
    <dbReference type="NCBI Taxonomy" id="218296"/>
    <lineage>
        <taxon>Bacteria</taxon>
        <taxon>Pseudomonadati</taxon>
        <taxon>Thermodesulfobacteriota</taxon>
        <taxon>Desulfobacteria</taxon>
        <taxon>Desulfobacterales</taxon>
        <taxon>Desulfobacteraceae</taxon>
        <taxon>environmental samples</taxon>
    </lineage>
</organism>
<feature type="transmembrane region" description="Helical" evidence="3">
    <location>
        <begin position="246"/>
        <end position="269"/>
    </location>
</feature>
<feature type="transmembrane region" description="Helical" evidence="3">
    <location>
        <begin position="114"/>
        <end position="141"/>
    </location>
</feature>
<feature type="transmembrane region" description="Helical" evidence="3">
    <location>
        <begin position="457"/>
        <end position="478"/>
    </location>
</feature>
<protein>
    <submittedName>
        <fullName evidence="5">Cation:proton antiporter</fullName>
    </submittedName>
</protein>
<evidence type="ECO:0000256" key="2">
    <source>
        <dbReference type="RuleBase" id="RU000320"/>
    </source>
</evidence>
<evidence type="ECO:0000256" key="1">
    <source>
        <dbReference type="ARBA" id="ARBA00004127"/>
    </source>
</evidence>
<dbReference type="EMBL" id="CAACVI010000052">
    <property type="protein sequence ID" value="VEN75451.1"/>
    <property type="molecule type" value="Genomic_DNA"/>
</dbReference>
<accession>A0A484HJJ9</accession>
<dbReference type="Pfam" id="PF00361">
    <property type="entry name" value="Proton_antipo_M"/>
    <property type="match status" value="1"/>
</dbReference>
<feature type="transmembrane region" description="Helical" evidence="3">
    <location>
        <begin position="201"/>
        <end position="226"/>
    </location>
</feature>
<feature type="transmembrane region" description="Helical" evidence="3">
    <location>
        <begin position="276"/>
        <end position="297"/>
    </location>
</feature>
<feature type="transmembrane region" description="Helical" evidence="3">
    <location>
        <begin position="167"/>
        <end position="189"/>
    </location>
</feature>
<name>A0A484HJJ9_9BACT</name>
<keyword evidence="2 3" id="KW-0812">Transmembrane</keyword>
<dbReference type="PANTHER" id="PTHR43373:SF1">
    <property type="entry name" value="NA(+)_H(+) ANTIPORTER SUBUNIT A"/>
    <property type="match status" value="1"/>
</dbReference>
<evidence type="ECO:0000313" key="5">
    <source>
        <dbReference type="EMBL" id="VEN75451.1"/>
    </source>
</evidence>
<feature type="transmembrane region" description="Helical" evidence="3">
    <location>
        <begin position="345"/>
        <end position="363"/>
    </location>
</feature>
<sequence length="491" mass="52515">MEILTCKPLFAVAVSLAGALFIALAGKRPNLRESIIFAIAFVKLGIVLSMIPDALAGKILVFHVVDLLPGVGLTFRVDPFGLLFALVASSLWIVTTVYSIGYMRSLDEHSQTRFYAFFALALSSAIGVAFSGNLLTLYMFYELLSLSTYPLVTHHQNPESKSSGRKYLTYLMGGSIAFFLPAMILTYTLTGTLDFSPDGILSGALSAPLAILMFLLFVFGIGKAGIMPVHSWLPSAMVAPTPVSSLLHAVAVVKVGVFSLLRVCLYVFGPDVMREFFLDTILLWLASVTIIVASVFALKQDNLKARLAYSTVGQLSYIVLAGGLLTASGVAGGMVHIVMHAFGKITLFFCAGAILVNTGIKNISEMKGIGKKMPVTMTAFFFGSLSVIGLPPFGGFLSKWNLAMGCVESGNFPVLVVLLTSSMLNAAYFLPIVYQAFFEKSPAFADAKISEAPFLTLAPPVLTACVSFLLFISPGFFLSLARMAARALTGG</sequence>
<gene>
    <name evidence="5" type="ORF">EPICR_90048</name>
</gene>
<dbReference type="InterPro" id="IPR001750">
    <property type="entry name" value="ND/Mrp_TM"/>
</dbReference>
<comment type="subcellular location">
    <subcellularLocation>
        <location evidence="1">Endomembrane system</location>
        <topology evidence="1">Multi-pass membrane protein</topology>
    </subcellularLocation>
    <subcellularLocation>
        <location evidence="2">Membrane</location>
        <topology evidence="2">Multi-pass membrane protein</topology>
    </subcellularLocation>
</comment>
<feature type="transmembrane region" description="Helical" evidence="3">
    <location>
        <begin position="414"/>
        <end position="437"/>
    </location>
</feature>
<dbReference type="AlphaFoldDB" id="A0A484HJJ9"/>
<evidence type="ECO:0000256" key="3">
    <source>
        <dbReference type="SAM" id="Phobius"/>
    </source>
</evidence>
<dbReference type="GO" id="GO:0012505">
    <property type="term" value="C:endomembrane system"/>
    <property type="evidence" value="ECO:0007669"/>
    <property type="project" value="UniProtKB-SubCell"/>
</dbReference>
<dbReference type="PANTHER" id="PTHR43373">
    <property type="entry name" value="NA(+)/H(+) ANTIPORTER SUBUNIT"/>
    <property type="match status" value="1"/>
</dbReference>